<gene>
    <name evidence="3" type="ORF">A2Z61_00785</name>
</gene>
<dbReference type="AlphaFoldDB" id="A0A1F5EGS0"/>
<dbReference type="Pfam" id="PF01026">
    <property type="entry name" value="TatD_DNase"/>
    <property type="match status" value="1"/>
</dbReference>
<feature type="binding site" evidence="1">
    <location>
        <position position="171"/>
    </location>
    <ligand>
        <name>a divalent metal cation</name>
        <dbReference type="ChEBI" id="CHEBI:60240"/>
        <label>2</label>
    </ligand>
</feature>
<evidence type="ECO:0008006" key="5">
    <source>
        <dbReference type="Google" id="ProtNLM"/>
    </source>
</evidence>
<feature type="binding site" evidence="1">
    <location>
        <position position="253"/>
    </location>
    <ligand>
        <name>a divalent metal cation</name>
        <dbReference type="ChEBI" id="CHEBI:60240"/>
        <label>1</label>
    </ligand>
</feature>
<dbReference type="SUPFAM" id="SSF51556">
    <property type="entry name" value="Metallo-dependent hydrolases"/>
    <property type="match status" value="1"/>
</dbReference>
<dbReference type="PIRSF" id="PIRSF005902">
    <property type="entry name" value="DNase_TatD"/>
    <property type="match status" value="1"/>
</dbReference>
<organism evidence="3 4">
    <name type="scientific">Candidatus Campbellbacteria bacterium RIFCSPLOWO2_02_35_12</name>
    <dbReference type="NCBI Taxonomy" id="1797580"/>
    <lineage>
        <taxon>Bacteria</taxon>
        <taxon>Candidatus Campbelliibacteriota</taxon>
    </lineage>
</organism>
<dbReference type="CDD" id="cd01310">
    <property type="entry name" value="TatD_DNAse"/>
    <property type="match status" value="1"/>
</dbReference>
<feature type="binding site" evidence="1">
    <location>
        <position position="13"/>
    </location>
    <ligand>
        <name>a divalent metal cation</name>
        <dbReference type="ChEBI" id="CHEBI:60240"/>
        <label>1</label>
    </ligand>
</feature>
<dbReference type="EMBL" id="MFAC01000027">
    <property type="protein sequence ID" value="OGD66617.1"/>
    <property type="molecule type" value="Genomic_DNA"/>
</dbReference>
<protein>
    <recommendedName>
        <fullName evidence="5">Hydrolase TatD</fullName>
    </recommendedName>
</protein>
<feature type="compositionally biased region" description="Gly residues" evidence="2">
    <location>
        <begin position="74"/>
        <end position="105"/>
    </location>
</feature>
<dbReference type="InterPro" id="IPR001130">
    <property type="entry name" value="TatD-like"/>
</dbReference>
<dbReference type="InterPro" id="IPR032466">
    <property type="entry name" value="Metal_Hydrolase"/>
</dbReference>
<evidence type="ECO:0000313" key="4">
    <source>
        <dbReference type="Proteomes" id="UP000186029"/>
    </source>
</evidence>
<keyword evidence="1" id="KW-0479">Metal-binding</keyword>
<feature type="region of interest" description="Disordered" evidence="2">
    <location>
        <begin position="73"/>
        <end position="109"/>
    </location>
</feature>
<accession>A0A1F5EGS0</accession>
<dbReference type="GO" id="GO:0046872">
    <property type="term" value="F:metal ion binding"/>
    <property type="evidence" value="ECO:0007669"/>
    <property type="project" value="UniProtKB-KW"/>
</dbReference>
<proteinExistence type="predicted"/>
<reference evidence="3 4" key="1">
    <citation type="journal article" date="2016" name="Nat. Commun.">
        <title>Thousands of microbial genomes shed light on interconnected biogeochemical processes in an aquifer system.</title>
        <authorList>
            <person name="Anantharaman K."/>
            <person name="Brown C.T."/>
            <person name="Hug L.A."/>
            <person name="Sharon I."/>
            <person name="Castelle C.J."/>
            <person name="Probst A.J."/>
            <person name="Thomas B.C."/>
            <person name="Singh A."/>
            <person name="Wilkins M.J."/>
            <person name="Karaoz U."/>
            <person name="Brodie E.L."/>
            <person name="Williams K.H."/>
            <person name="Hubbard S.S."/>
            <person name="Banfield J.F."/>
        </authorList>
    </citation>
    <scope>NUCLEOTIDE SEQUENCE [LARGE SCALE GENOMIC DNA]</scope>
</reference>
<feature type="binding site" evidence="1">
    <location>
        <position position="131"/>
    </location>
    <ligand>
        <name>a divalent metal cation</name>
        <dbReference type="ChEBI" id="CHEBI:60240"/>
        <label>1</label>
    </ligand>
</feature>
<dbReference type="STRING" id="1797580.A2Z61_00785"/>
<feature type="binding site" evidence="1">
    <location>
        <position position="205"/>
    </location>
    <ligand>
        <name>a divalent metal cation</name>
        <dbReference type="ChEBI" id="CHEBI:60240"/>
        <label>2</label>
    </ligand>
</feature>
<dbReference type="PANTHER" id="PTHR46124">
    <property type="entry name" value="D-AMINOACYL-TRNA DEACYLASE"/>
    <property type="match status" value="1"/>
</dbReference>
<dbReference type="Gene3D" id="3.20.20.140">
    <property type="entry name" value="Metal-dependent hydrolases"/>
    <property type="match status" value="1"/>
</dbReference>
<dbReference type="Proteomes" id="UP000186029">
    <property type="component" value="Unassembled WGS sequence"/>
</dbReference>
<evidence type="ECO:0000256" key="1">
    <source>
        <dbReference type="PIRSR" id="PIRSR005902-1"/>
    </source>
</evidence>
<comment type="caution">
    <text evidence="3">The sequence shown here is derived from an EMBL/GenBank/DDBJ whole genome shotgun (WGS) entry which is preliminary data.</text>
</comment>
<name>A0A1F5EGS0_9BACT</name>
<sequence length="307" mass="34351">MTMKYKYFDIHSHLNFSDFNEDREEVIKKMSDEGMGAISVGIDLETSKEVVDLADKYDNIFATIGLHPTKTSSGGFGPSSGGFGPSSGGFGPSSGGFGPSSGGFGPDARESFNKKNYKELVKNKKVVAIGECGLDYYRIKNNKSEIKNTQKENLERQIQFALENDLPLMLHFRPSVKTMDAYMDGLDILNSYAKNHGEKLRGNTHFFAGDLDTAGKFLNIGFTLSFTGVITFADNYDEIIKYTPLDMLMSETDCPFAAPSPFRGKRCEPLYIKEIVKRISEIKSIEYEKVEKTLVDNAFKIFFKNRI</sequence>
<evidence type="ECO:0000256" key="2">
    <source>
        <dbReference type="SAM" id="MobiDB-lite"/>
    </source>
</evidence>
<dbReference type="PANTHER" id="PTHR46124:SF2">
    <property type="entry name" value="D-AMINOACYL-TRNA DEACYLASE"/>
    <property type="match status" value="1"/>
</dbReference>
<feature type="binding site" evidence="1">
    <location>
        <position position="11"/>
    </location>
    <ligand>
        <name>a divalent metal cation</name>
        <dbReference type="ChEBI" id="CHEBI:60240"/>
        <label>1</label>
    </ligand>
</feature>
<dbReference type="GO" id="GO:0016788">
    <property type="term" value="F:hydrolase activity, acting on ester bonds"/>
    <property type="evidence" value="ECO:0007669"/>
    <property type="project" value="InterPro"/>
</dbReference>
<evidence type="ECO:0000313" key="3">
    <source>
        <dbReference type="EMBL" id="OGD66617.1"/>
    </source>
</evidence>